<dbReference type="RefSeq" id="WP_211936622.1">
    <property type="nucleotide sequence ID" value="NZ_CP073078.1"/>
</dbReference>
<dbReference type="GO" id="GO:0008643">
    <property type="term" value="P:carbohydrate transport"/>
    <property type="evidence" value="ECO:0007669"/>
    <property type="project" value="InterPro"/>
</dbReference>
<dbReference type="Gene3D" id="2.40.160.180">
    <property type="entry name" value="Carbohydrate-selective porin OprB"/>
    <property type="match status" value="1"/>
</dbReference>
<dbReference type="InterPro" id="IPR038673">
    <property type="entry name" value="OprB_sf"/>
</dbReference>
<dbReference type="EMBL" id="CP073078">
    <property type="protein sequence ID" value="QUD86570.1"/>
    <property type="molecule type" value="Genomic_DNA"/>
</dbReference>
<keyword evidence="4" id="KW-1185">Reference proteome</keyword>
<dbReference type="GO" id="GO:0016020">
    <property type="term" value="C:membrane"/>
    <property type="evidence" value="ECO:0007669"/>
    <property type="project" value="InterPro"/>
</dbReference>
<sequence>MTLLQPGRQPCGFHLIAVLAAAGLVLACSPMARADDAAPARPSSEAAADALWAVHGQATVVEQATIAFPSPYRGAESLDPATRGRETVDATLYLGFRPWRGAELWVDPEIDQGFGLNDTLGAAGFPSGEAYKVGKKDPYLRLQRAFLRQTIDLGGPAEKVEADANQFAGSRTGDRLVLTVGKFSVGDVFDANRYAHDPRGDFLNWTVIDTGTFDYAADAWGYTVGAAAEWYQGPWTLRAGAFDLSIVPNSEHLDGRFGQFQLIGEAERRWTLRGQDGKLALTGFLTRGRMGRYGDAIALGLSTGQPPSTALVRDYRSRGGLGLNLEQALGGDIGLFARAGFAGGEAEAYEFTDVDRTFALGLSFGGRRWGRDGDMVGLAGVVNGISRVHTQYLADGGLGILVGDGRLPHPGDEAIVETYYDAGLTPWLALTLDAQLIVNPAYNTDRGPAPVLAARLHAHF</sequence>
<organism evidence="3 4">
    <name type="scientific">Phenylobacterium montanum</name>
    <dbReference type="NCBI Taxonomy" id="2823693"/>
    <lineage>
        <taxon>Bacteria</taxon>
        <taxon>Pseudomonadati</taxon>
        <taxon>Pseudomonadota</taxon>
        <taxon>Alphaproteobacteria</taxon>
        <taxon>Caulobacterales</taxon>
        <taxon>Caulobacteraceae</taxon>
        <taxon>Phenylobacterium</taxon>
    </lineage>
</organism>
<gene>
    <name evidence="3" type="ORF">KCG34_15935</name>
</gene>
<comment type="similarity">
    <text evidence="1 2">Belongs to the OprB family.</text>
</comment>
<feature type="signal peptide" evidence="2">
    <location>
        <begin position="1"/>
        <end position="34"/>
    </location>
</feature>
<dbReference type="InterPro" id="IPR007049">
    <property type="entry name" value="Carb-sel_porin_OprB"/>
</dbReference>
<name>A0A975FWA3_9CAUL</name>
<dbReference type="GO" id="GO:0015288">
    <property type="term" value="F:porin activity"/>
    <property type="evidence" value="ECO:0007669"/>
    <property type="project" value="InterPro"/>
</dbReference>
<protein>
    <submittedName>
        <fullName evidence="3">Carbohydrate porin</fullName>
    </submittedName>
</protein>
<dbReference type="AlphaFoldDB" id="A0A975FWA3"/>
<evidence type="ECO:0000256" key="1">
    <source>
        <dbReference type="ARBA" id="ARBA00008769"/>
    </source>
</evidence>
<reference evidence="3" key="1">
    <citation type="submission" date="2021-04" db="EMBL/GenBank/DDBJ databases">
        <title>The complete genome sequence of Caulobacter sp. S6.</title>
        <authorList>
            <person name="Tang Y."/>
            <person name="Ouyang W."/>
            <person name="Liu Q."/>
            <person name="Huang B."/>
            <person name="Guo Z."/>
            <person name="Lei P."/>
        </authorList>
    </citation>
    <scope>NUCLEOTIDE SEQUENCE</scope>
    <source>
        <strain evidence="3">S6</strain>
    </source>
</reference>
<dbReference type="KEGG" id="caul:KCG34_15935"/>
<evidence type="ECO:0000256" key="2">
    <source>
        <dbReference type="RuleBase" id="RU363072"/>
    </source>
</evidence>
<dbReference type="Pfam" id="PF04966">
    <property type="entry name" value="OprB"/>
    <property type="match status" value="1"/>
</dbReference>
<feature type="chain" id="PRO_5038163583" evidence="2">
    <location>
        <begin position="35"/>
        <end position="460"/>
    </location>
</feature>
<proteinExistence type="inferred from homology"/>
<evidence type="ECO:0000313" key="3">
    <source>
        <dbReference type="EMBL" id="QUD86570.1"/>
    </source>
</evidence>
<accession>A0A975FWA3</accession>
<keyword evidence="2" id="KW-0732">Signal</keyword>
<evidence type="ECO:0000313" key="4">
    <source>
        <dbReference type="Proteomes" id="UP000676409"/>
    </source>
</evidence>
<dbReference type="Proteomes" id="UP000676409">
    <property type="component" value="Chromosome"/>
</dbReference>